<name>A0A926VK06_9CYAN</name>
<dbReference type="SUPFAM" id="SSF47598">
    <property type="entry name" value="Ribbon-helix-helix"/>
    <property type="match status" value="1"/>
</dbReference>
<dbReference type="InterPro" id="IPR010985">
    <property type="entry name" value="Ribbon_hlx_hlx"/>
</dbReference>
<dbReference type="RefSeq" id="WP_190472844.1">
    <property type="nucleotide sequence ID" value="NZ_JACJPW010000107.1"/>
</dbReference>
<organism evidence="1 2">
    <name type="scientific">Aerosakkonema funiforme FACHB-1375</name>
    <dbReference type="NCBI Taxonomy" id="2949571"/>
    <lineage>
        <taxon>Bacteria</taxon>
        <taxon>Bacillati</taxon>
        <taxon>Cyanobacteriota</taxon>
        <taxon>Cyanophyceae</taxon>
        <taxon>Oscillatoriophycideae</taxon>
        <taxon>Aerosakkonematales</taxon>
        <taxon>Aerosakkonemataceae</taxon>
        <taxon>Aerosakkonema</taxon>
    </lineage>
</organism>
<dbReference type="AlphaFoldDB" id="A0A926VK06"/>
<protein>
    <submittedName>
        <fullName evidence="1">Uncharacterized protein</fullName>
    </submittedName>
</protein>
<gene>
    <name evidence="1" type="ORF">H6G03_29260</name>
</gene>
<evidence type="ECO:0000313" key="1">
    <source>
        <dbReference type="EMBL" id="MBD2185113.1"/>
    </source>
</evidence>
<dbReference type="InterPro" id="IPR015354">
    <property type="entry name" value="DNA_partition_ParG"/>
</dbReference>
<dbReference type="GO" id="GO:0006355">
    <property type="term" value="P:regulation of DNA-templated transcription"/>
    <property type="evidence" value="ECO:0007669"/>
    <property type="project" value="InterPro"/>
</dbReference>
<reference evidence="1" key="1">
    <citation type="journal article" date="2015" name="ISME J.">
        <title>Draft Genome Sequence of Streptomyces incarnatus NRRL8089, which Produces the Nucleoside Antibiotic Sinefungin.</title>
        <authorList>
            <person name="Oshima K."/>
            <person name="Hattori M."/>
            <person name="Shimizu H."/>
            <person name="Fukuda K."/>
            <person name="Nemoto M."/>
            <person name="Inagaki K."/>
            <person name="Tamura T."/>
        </authorList>
    </citation>
    <scope>NUCLEOTIDE SEQUENCE</scope>
    <source>
        <strain evidence="1">FACHB-1375</strain>
    </source>
</reference>
<evidence type="ECO:0000313" key="2">
    <source>
        <dbReference type="Proteomes" id="UP000641646"/>
    </source>
</evidence>
<dbReference type="Proteomes" id="UP000641646">
    <property type="component" value="Unassembled WGS sequence"/>
</dbReference>
<sequence>MSKSPINLSIEESLKRRLKAACAMQGRDVSSVVSELVEEWLEKIEPQLVQQAFQKENNKN</sequence>
<comment type="caution">
    <text evidence="1">The sequence shown here is derived from an EMBL/GenBank/DDBJ whole genome shotgun (WGS) entry which is preliminary data.</text>
</comment>
<accession>A0A926VK06</accession>
<dbReference type="EMBL" id="JACJPW010000107">
    <property type="protein sequence ID" value="MBD2185113.1"/>
    <property type="molecule type" value="Genomic_DNA"/>
</dbReference>
<dbReference type="Pfam" id="PF09274">
    <property type="entry name" value="ParG"/>
    <property type="match status" value="1"/>
</dbReference>
<reference evidence="1" key="2">
    <citation type="submission" date="2020-08" db="EMBL/GenBank/DDBJ databases">
        <authorList>
            <person name="Chen M."/>
            <person name="Teng W."/>
            <person name="Zhao L."/>
            <person name="Hu C."/>
            <person name="Zhou Y."/>
            <person name="Han B."/>
            <person name="Song L."/>
            <person name="Shu W."/>
        </authorList>
    </citation>
    <scope>NUCLEOTIDE SEQUENCE</scope>
    <source>
        <strain evidence="1">FACHB-1375</strain>
    </source>
</reference>
<proteinExistence type="predicted"/>
<dbReference type="InterPro" id="IPR013321">
    <property type="entry name" value="Arc_rbn_hlx_hlx"/>
</dbReference>
<dbReference type="Gene3D" id="1.10.1220.10">
    <property type="entry name" value="Met repressor-like"/>
    <property type="match status" value="1"/>
</dbReference>
<keyword evidence="2" id="KW-1185">Reference proteome</keyword>